<dbReference type="GO" id="GO:0008932">
    <property type="term" value="F:lytic endotransglycosylase activity"/>
    <property type="evidence" value="ECO:0007669"/>
    <property type="project" value="UniProtKB-UniRule"/>
</dbReference>
<accession>A0A838ZJX8</accession>
<evidence type="ECO:0000256" key="6">
    <source>
        <dbReference type="ARBA" id="ARBA00023316"/>
    </source>
</evidence>
<organism evidence="8 9">
    <name type="scientific">Moheibacter lacus</name>
    <dbReference type="NCBI Taxonomy" id="2745851"/>
    <lineage>
        <taxon>Bacteria</taxon>
        <taxon>Pseudomonadati</taxon>
        <taxon>Bacteroidota</taxon>
        <taxon>Flavobacteriia</taxon>
        <taxon>Flavobacteriales</taxon>
        <taxon>Weeksellaceae</taxon>
        <taxon>Moheibacter</taxon>
    </lineage>
</organism>
<evidence type="ECO:0000313" key="8">
    <source>
        <dbReference type="EMBL" id="MBA5629548.1"/>
    </source>
</evidence>
<protein>
    <recommendedName>
        <fullName evidence="7">Endolytic murein transglycosylase</fullName>
        <ecNumber evidence="7">4.2.2.29</ecNumber>
    </recommendedName>
    <alternativeName>
        <fullName evidence="7">Peptidoglycan lytic transglycosylase</fullName>
    </alternativeName>
    <alternativeName>
        <fullName evidence="7">Peptidoglycan polymerization terminase</fullName>
    </alternativeName>
</protein>
<evidence type="ECO:0000256" key="2">
    <source>
        <dbReference type="ARBA" id="ARBA00022692"/>
    </source>
</evidence>
<dbReference type="RefSeq" id="WP_182043099.1">
    <property type="nucleotide sequence ID" value="NZ_JACDZE010000001.1"/>
</dbReference>
<dbReference type="NCBIfam" id="TIGR00247">
    <property type="entry name" value="endolytic transglycosylase MltG"/>
    <property type="match status" value="1"/>
</dbReference>
<dbReference type="PANTHER" id="PTHR30518">
    <property type="entry name" value="ENDOLYTIC MUREIN TRANSGLYCOSYLASE"/>
    <property type="match status" value="1"/>
</dbReference>
<evidence type="ECO:0000256" key="7">
    <source>
        <dbReference type="HAMAP-Rule" id="MF_02065"/>
    </source>
</evidence>
<sequence>MKKIFQILCVSFICSSILINCTFFEGSKKNIKEDGFLYVRTGADFNEVLDSLSSKLENQESFKNYAESKDLPSLLKPGKYKLNEGETNKSLVNKLIIGNQEEVSLMIRNEPTIFHLAGSVSKKIEADSAQIVNAIVNWAKQKDPNLTAETVKMYFVPNTYNYYWATSGDKFVEKMIGEFDKVWNEERAQKAETMKFTPLQVFTLASIVQMEASKTDEQPKVAQAYLNRLAKNMRLEADPTSIYAFKLQNGFNQKIQRVYYGHLAVPSDYNTYRVKGLPPAPICLPNMTAVDAVLNPDGHEFVYFCADPDRPGYHSFTNDFAEHERNAAKYRKWLEERGIK</sequence>
<dbReference type="PANTHER" id="PTHR30518:SF2">
    <property type="entry name" value="ENDOLYTIC MUREIN TRANSGLYCOSYLASE"/>
    <property type="match status" value="1"/>
</dbReference>
<comment type="caution">
    <text evidence="8">The sequence shown here is derived from an EMBL/GenBank/DDBJ whole genome shotgun (WGS) entry which is preliminary data.</text>
</comment>
<keyword evidence="6 7" id="KW-0961">Cell wall biogenesis/degradation</keyword>
<keyword evidence="1 7" id="KW-1003">Cell membrane</keyword>
<dbReference type="Pfam" id="PF02618">
    <property type="entry name" value="YceG"/>
    <property type="match status" value="1"/>
</dbReference>
<keyword evidence="2 7" id="KW-0812">Transmembrane</keyword>
<dbReference type="GO" id="GO:0071555">
    <property type="term" value="P:cell wall organization"/>
    <property type="evidence" value="ECO:0007669"/>
    <property type="project" value="UniProtKB-KW"/>
</dbReference>
<dbReference type="GO" id="GO:0005886">
    <property type="term" value="C:plasma membrane"/>
    <property type="evidence" value="ECO:0007669"/>
    <property type="project" value="UniProtKB-UniRule"/>
</dbReference>
<dbReference type="HAMAP" id="MF_02065">
    <property type="entry name" value="MltG"/>
    <property type="match status" value="1"/>
</dbReference>
<comment type="catalytic activity">
    <reaction evidence="7">
        <text>a peptidoglycan chain = a peptidoglycan chain with N-acetyl-1,6-anhydromuramyl-[peptide] at the reducing end + a peptidoglycan chain with N-acetylglucosamine at the non-reducing end.</text>
        <dbReference type="EC" id="4.2.2.29"/>
    </reaction>
</comment>
<dbReference type="Gene3D" id="3.30.160.60">
    <property type="entry name" value="Classic Zinc Finger"/>
    <property type="match status" value="1"/>
</dbReference>
<proteinExistence type="inferred from homology"/>
<evidence type="ECO:0000313" key="9">
    <source>
        <dbReference type="Proteomes" id="UP000552241"/>
    </source>
</evidence>
<evidence type="ECO:0000256" key="3">
    <source>
        <dbReference type="ARBA" id="ARBA00022989"/>
    </source>
</evidence>
<evidence type="ECO:0000256" key="5">
    <source>
        <dbReference type="ARBA" id="ARBA00023239"/>
    </source>
</evidence>
<reference evidence="8 9" key="1">
    <citation type="submission" date="2020-07" db="EMBL/GenBank/DDBJ databases">
        <title>Moheibacter lacus sp. nov., a member of the family Flavobacteriaceae isolated from freshwater lake sediment.</title>
        <authorList>
            <person name="Liu Y."/>
        </authorList>
    </citation>
    <scope>NUCLEOTIDE SEQUENCE [LARGE SCALE GENOMIC DNA]</scope>
    <source>
        <strain evidence="8 9">BDHS18</strain>
    </source>
</reference>
<evidence type="ECO:0000256" key="4">
    <source>
        <dbReference type="ARBA" id="ARBA00023136"/>
    </source>
</evidence>
<dbReference type="InterPro" id="IPR003770">
    <property type="entry name" value="MLTG-like"/>
</dbReference>
<keyword evidence="3 7" id="KW-1133">Transmembrane helix</keyword>
<dbReference type="GO" id="GO:0009252">
    <property type="term" value="P:peptidoglycan biosynthetic process"/>
    <property type="evidence" value="ECO:0007669"/>
    <property type="project" value="UniProtKB-UniRule"/>
</dbReference>
<keyword evidence="4 7" id="KW-0472">Membrane</keyword>
<feature type="site" description="Important for catalytic activity" evidence="7">
    <location>
        <position position="211"/>
    </location>
</feature>
<dbReference type="EC" id="4.2.2.29" evidence="7"/>
<evidence type="ECO:0000256" key="1">
    <source>
        <dbReference type="ARBA" id="ARBA00022475"/>
    </source>
</evidence>
<dbReference type="AlphaFoldDB" id="A0A838ZJX8"/>
<keyword evidence="5 7" id="KW-0456">Lyase</keyword>
<comment type="function">
    <text evidence="7">Functions as a peptidoglycan terminase that cleaves nascent peptidoglycan strands endolytically to terminate their elongation.</text>
</comment>
<dbReference type="Proteomes" id="UP000552241">
    <property type="component" value="Unassembled WGS sequence"/>
</dbReference>
<dbReference type="EMBL" id="JACDZE010000001">
    <property type="protein sequence ID" value="MBA5629548.1"/>
    <property type="molecule type" value="Genomic_DNA"/>
</dbReference>
<keyword evidence="9" id="KW-1185">Reference proteome</keyword>
<gene>
    <name evidence="7 8" type="primary">mltG</name>
    <name evidence="8" type="ORF">HU137_07165</name>
</gene>
<name>A0A838ZJX8_9FLAO</name>
<comment type="similarity">
    <text evidence="7">Belongs to the transglycosylase MltG family.</text>
</comment>